<dbReference type="SUPFAM" id="SSF46785">
    <property type="entry name" value="Winged helix' DNA-binding domain"/>
    <property type="match status" value="1"/>
</dbReference>
<dbReference type="SUPFAM" id="SSF53067">
    <property type="entry name" value="Actin-like ATPase domain"/>
    <property type="match status" value="1"/>
</dbReference>
<evidence type="ECO:0000313" key="6">
    <source>
        <dbReference type="Proteomes" id="UP000480164"/>
    </source>
</evidence>
<dbReference type="EMBL" id="CP046509">
    <property type="protein sequence ID" value="QGU87587.1"/>
    <property type="molecule type" value="Genomic_DNA"/>
</dbReference>
<dbReference type="Gene3D" id="1.10.10.10">
    <property type="entry name" value="Winged helix-like DNA-binding domain superfamily/Winged helix DNA-binding domain"/>
    <property type="match status" value="1"/>
</dbReference>
<dbReference type="AlphaFoldDB" id="A0A6I6ECR5"/>
<sequence>MTAPNVTARILRLIVENAPISQSDLKVRTGLSMSTVSQATNRLLAQDIIQELGLRRVSMGRPKTLLGLNPDRASVVGIQLNAERNLIVMTDLNGNLLGEQQIPSGAMTPRQLSDALAKFLRGVEGKRVSAIGLALSGLVDAEQGVCIRSNVLEWDNVPIAQLLEERFSLPVFIENDANAMAMAAMVFGQLGNVQSAVIATYGKGIGAGILLNRQLYRGRHGKAGEIGHALLGDGSLRLLEDVASSRAILQRLPAGTQAKPVTLKSLDDAPTQEALEALEEAGRHLGISLANLSIAYDPDVVYLAMEPQMASRILLDHITLNFQAYRLKLTPQTTPLQFLTESSRMWALGAAGFAINMLLDLLAAQANDEAETAEQKGG</sequence>
<dbReference type="PANTHER" id="PTHR18964">
    <property type="entry name" value="ROK (REPRESSOR, ORF, KINASE) FAMILY"/>
    <property type="match status" value="1"/>
</dbReference>
<protein>
    <submittedName>
        <fullName evidence="4">ROK family protein</fullName>
    </submittedName>
</protein>
<evidence type="ECO:0000256" key="1">
    <source>
        <dbReference type="ARBA" id="ARBA00006479"/>
    </source>
</evidence>
<dbReference type="InterPro" id="IPR000835">
    <property type="entry name" value="HTH_MarR-typ"/>
</dbReference>
<dbReference type="InterPro" id="IPR000600">
    <property type="entry name" value="ROK"/>
</dbReference>
<dbReference type="InterPro" id="IPR043129">
    <property type="entry name" value="ATPase_NBD"/>
</dbReference>
<keyword evidence="6" id="KW-1185">Reference proteome</keyword>
<dbReference type="Gene3D" id="3.30.420.40">
    <property type="match status" value="2"/>
</dbReference>
<reference evidence="4 5" key="2">
    <citation type="submission" date="2019-12" db="EMBL/GenBank/DDBJ databases">
        <title>Erwinia sp. nov., isolated from droppings of birds in the Qinghai-Tiebt plateau of China.</title>
        <authorList>
            <person name="Ge Y."/>
        </authorList>
    </citation>
    <scope>NUCLEOTIDE SEQUENCE [LARGE SCALE GENOMIC DNA]</scope>
    <source>
        <strain evidence="4 5">J780</strain>
    </source>
</reference>
<proteinExistence type="inferred from homology"/>
<dbReference type="KEGG" id="erwi:GN242_10315"/>
<dbReference type="GO" id="GO:0003700">
    <property type="term" value="F:DNA-binding transcription factor activity"/>
    <property type="evidence" value="ECO:0007669"/>
    <property type="project" value="InterPro"/>
</dbReference>
<dbReference type="Pfam" id="PF12802">
    <property type="entry name" value="MarR_2"/>
    <property type="match status" value="1"/>
</dbReference>
<dbReference type="Pfam" id="PF00480">
    <property type="entry name" value="ROK"/>
    <property type="match status" value="1"/>
</dbReference>
<accession>A0A6L6GK03</accession>
<organism evidence="4 5">
    <name type="scientific">Erwinia sorbitola</name>
    <dbReference type="NCBI Taxonomy" id="2681984"/>
    <lineage>
        <taxon>Bacteria</taxon>
        <taxon>Pseudomonadati</taxon>
        <taxon>Pseudomonadota</taxon>
        <taxon>Gammaproteobacteria</taxon>
        <taxon>Enterobacterales</taxon>
        <taxon>Erwiniaceae</taxon>
        <taxon>Erwinia</taxon>
    </lineage>
</organism>
<evidence type="ECO:0000313" key="4">
    <source>
        <dbReference type="EMBL" id="QGU87587.1"/>
    </source>
</evidence>
<comment type="similarity">
    <text evidence="1">Belongs to the ROK (NagC/XylR) family.</text>
</comment>
<evidence type="ECO:0000313" key="5">
    <source>
        <dbReference type="Proteomes" id="UP000424752"/>
    </source>
</evidence>
<dbReference type="InterPro" id="IPR036390">
    <property type="entry name" value="WH_DNA-bd_sf"/>
</dbReference>
<dbReference type="EMBL" id="WLZX01000001">
    <property type="protein sequence ID" value="MTD25863.1"/>
    <property type="molecule type" value="Genomic_DNA"/>
</dbReference>
<gene>
    <name evidence="3" type="ORF">GK011_02760</name>
    <name evidence="4" type="ORF">GN242_10315</name>
</gene>
<dbReference type="Proteomes" id="UP000480164">
    <property type="component" value="Unassembled WGS sequence"/>
</dbReference>
<dbReference type="RefSeq" id="WP_154751175.1">
    <property type="nucleotide sequence ID" value="NZ_CP046509.1"/>
</dbReference>
<dbReference type="PANTHER" id="PTHR18964:SF149">
    <property type="entry name" value="BIFUNCTIONAL UDP-N-ACETYLGLUCOSAMINE 2-EPIMERASE_N-ACETYLMANNOSAMINE KINASE"/>
    <property type="match status" value="1"/>
</dbReference>
<evidence type="ECO:0000313" key="3">
    <source>
        <dbReference type="EMBL" id="MTD25863.1"/>
    </source>
</evidence>
<dbReference type="InterPro" id="IPR036388">
    <property type="entry name" value="WH-like_DNA-bd_sf"/>
</dbReference>
<evidence type="ECO:0000259" key="2">
    <source>
        <dbReference type="Pfam" id="PF12802"/>
    </source>
</evidence>
<accession>A0A6I6ECR5</accession>
<feature type="domain" description="HTH marR-type" evidence="2">
    <location>
        <begin position="7"/>
        <end position="49"/>
    </location>
</feature>
<name>A0A6I6ECR5_9GAMM</name>
<reference evidence="3 6" key="1">
    <citation type="submission" date="2019-11" db="EMBL/GenBank/DDBJ databases">
        <title>Erwinia sp. nov., isolated from feces of birds in Tibet plateau of China.</title>
        <authorList>
            <person name="Ge Y."/>
        </authorList>
    </citation>
    <scope>NUCLEOTIDE SEQUENCE [LARGE SCALE GENOMIC DNA]</scope>
    <source>
        <strain evidence="3 6">J316</strain>
    </source>
</reference>
<dbReference type="Proteomes" id="UP000424752">
    <property type="component" value="Chromosome"/>
</dbReference>